<dbReference type="Proteomes" id="UP001153076">
    <property type="component" value="Unassembled WGS sequence"/>
</dbReference>
<feature type="transmembrane region" description="Helical" evidence="7">
    <location>
        <begin position="115"/>
        <end position="142"/>
    </location>
</feature>
<dbReference type="EMBL" id="JAKOGI010003218">
    <property type="protein sequence ID" value="KAJ8420690.1"/>
    <property type="molecule type" value="Genomic_DNA"/>
</dbReference>
<evidence type="ECO:0000256" key="4">
    <source>
        <dbReference type="ARBA" id="ARBA00022692"/>
    </source>
</evidence>
<dbReference type="Gene3D" id="1.20.1530.20">
    <property type="match status" value="1"/>
</dbReference>
<dbReference type="GO" id="GO:0016020">
    <property type="term" value="C:membrane"/>
    <property type="evidence" value="ECO:0007669"/>
    <property type="project" value="UniProtKB-SubCell"/>
</dbReference>
<dbReference type="OrthoDB" id="203097at2759"/>
<proteinExistence type="inferred from homology"/>
<gene>
    <name evidence="8" type="ORF">Cgig2_030155</name>
</gene>
<evidence type="ECO:0000256" key="1">
    <source>
        <dbReference type="ARBA" id="ARBA00004119"/>
    </source>
</evidence>
<comment type="similarity">
    <text evidence="3">Belongs to the bile acid:sodium symporter (BASS) (TC 2.A.28) family.</text>
</comment>
<dbReference type="PANTHER" id="PTHR10361">
    <property type="entry name" value="SODIUM-BILE ACID COTRANSPORTER"/>
    <property type="match status" value="1"/>
</dbReference>
<evidence type="ECO:0000256" key="6">
    <source>
        <dbReference type="ARBA" id="ARBA00023136"/>
    </source>
</evidence>
<dbReference type="PANTHER" id="PTHR10361:SF66">
    <property type="entry name" value="OS12G0170300 PROTEIN"/>
    <property type="match status" value="1"/>
</dbReference>
<evidence type="ECO:0000256" key="7">
    <source>
        <dbReference type="SAM" id="Phobius"/>
    </source>
</evidence>
<evidence type="ECO:0000256" key="2">
    <source>
        <dbReference type="ARBA" id="ARBA00004141"/>
    </source>
</evidence>
<dbReference type="InterPro" id="IPR038770">
    <property type="entry name" value="Na+/solute_symporter_sf"/>
</dbReference>
<dbReference type="Pfam" id="PF01758">
    <property type="entry name" value="SBF"/>
    <property type="match status" value="1"/>
</dbReference>
<keyword evidence="5 7" id="KW-1133">Transmembrane helix</keyword>
<evidence type="ECO:0000313" key="8">
    <source>
        <dbReference type="EMBL" id="KAJ8420690.1"/>
    </source>
</evidence>
<accession>A0A9Q1GKD0</accession>
<comment type="caution">
    <text evidence="8">The sequence shown here is derived from an EMBL/GenBank/DDBJ whole genome shotgun (WGS) entry which is preliminary data.</text>
</comment>
<dbReference type="AlphaFoldDB" id="A0A9Q1GKD0"/>
<comment type="subcellular location">
    <subcellularLocation>
        <location evidence="2">Membrane</location>
        <topology evidence="2">Multi-pass membrane protein</topology>
    </subcellularLocation>
    <subcellularLocation>
        <location evidence="1">Plastid</location>
        <location evidence="1">Chloroplast envelope</location>
    </subcellularLocation>
</comment>
<organism evidence="8 9">
    <name type="scientific">Carnegiea gigantea</name>
    <dbReference type="NCBI Taxonomy" id="171969"/>
    <lineage>
        <taxon>Eukaryota</taxon>
        <taxon>Viridiplantae</taxon>
        <taxon>Streptophyta</taxon>
        <taxon>Embryophyta</taxon>
        <taxon>Tracheophyta</taxon>
        <taxon>Spermatophyta</taxon>
        <taxon>Magnoliopsida</taxon>
        <taxon>eudicotyledons</taxon>
        <taxon>Gunneridae</taxon>
        <taxon>Pentapetalae</taxon>
        <taxon>Caryophyllales</taxon>
        <taxon>Cactineae</taxon>
        <taxon>Cactaceae</taxon>
        <taxon>Cactoideae</taxon>
        <taxon>Echinocereeae</taxon>
        <taxon>Carnegiea</taxon>
    </lineage>
</organism>
<evidence type="ECO:0000313" key="9">
    <source>
        <dbReference type="Proteomes" id="UP001153076"/>
    </source>
</evidence>
<keyword evidence="9" id="KW-1185">Reference proteome</keyword>
<keyword evidence="6 7" id="KW-0472">Membrane</keyword>
<evidence type="ECO:0000256" key="5">
    <source>
        <dbReference type="ARBA" id="ARBA00022989"/>
    </source>
</evidence>
<keyword evidence="4 7" id="KW-0812">Transmembrane</keyword>
<evidence type="ECO:0000256" key="3">
    <source>
        <dbReference type="ARBA" id="ARBA00006528"/>
    </source>
</evidence>
<dbReference type="GO" id="GO:0009941">
    <property type="term" value="C:chloroplast envelope"/>
    <property type="evidence" value="ECO:0007669"/>
    <property type="project" value="UniProtKB-SubCell"/>
</dbReference>
<sequence>MTMCSTLGAVVLTPLLTLHLAGTYVPIDAVKLSISTLQVVVAPVLLGSLCQSTFPAAVKVVAPFAPLCAVLVSSLLASSVFSENVVRLRISTASGPFINDLAQNLRLQAILSSELGLTILAVLLLHGGGFFIGYIAAAIAGFREPQRRAISIEVGMQNSSLGVVLAASHFSSPLVALPPAISAVIMNIIEISSGVVYTCLKHYIIGIIARKEPPRSLTQFRKNMKYDNSRSHGSNSESSYGRATLLASTTKGIA</sequence>
<reference evidence="8" key="1">
    <citation type="submission" date="2022-04" db="EMBL/GenBank/DDBJ databases">
        <title>Carnegiea gigantea Genome sequencing and assembly v2.</title>
        <authorList>
            <person name="Copetti D."/>
            <person name="Sanderson M.J."/>
            <person name="Burquez A."/>
            <person name="Wojciechowski M.F."/>
        </authorList>
    </citation>
    <scope>NUCLEOTIDE SEQUENCE</scope>
    <source>
        <strain evidence="8">SGP5-SGP5p</strain>
        <tissue evidence="8">Aerial part</tissue>
    </source>
</reference>
<feature type="transmembrane region" description="Helical" evidence="7">
    <location>
        <begin position="61"/>
        <end position="81"/>
    </location>
</feature>
<name>A0A9Q1GKD0_9CARY</name>
<dbReference type="InterPro" id="IPR002657">
    <property type="entry name" value="BilAc:Na_symport/Acr3"/>
</dbReference>
<dbReference type="InterPro" id="IPR004710">
    <property type="entry name" value="Bilac:Na_transpt"/>
</dbReference>
<protein>
    <submittedName>
        <fullName evidence="8">Uncharacterized protein</fullName>
    </submittedName>
</protein>